<dbReference type="SMART" id="SM00028">
    <property type="entry name" value="TPR"/>
    <property type="match status" value="6"/>
</dbReference>
<evidence type="ECO:0000256" key="7">
    <source>
        <dbReference type="ARBA" id="ARBA00022737"/>
    </source>
</evidence>
<evidence type="ECO:0000256" key="1">
    <source>
        <dbReference type="ARBA" id="ARBA00004236"/>
    </source>
</evidence>
<dbReference type="FunFam" id="1.25.40.10:FF:000043">
    <property type="entry name" value="G-protein-signaling modulator 2 isoform X1"/>
    <property type="match status" value="1"/>
</dbReference>
<dbReference type="PANTHER" id="PTHR45954:SF3">
    <property type="entry name" value="G-PROTEIN-SIGNALING MODULATOR 2"/>
    <property type="match status" value="1"/>
</dbReference>
<dbReference type="InterPro" id="IPR052386">
    <property type="entry name" value="GPSM"/>
</dbReference>
<dbReference type="Pfam" id="PF02188">
    <property type="entry name" value="GoLoco"/>
    <property type="match status" value="3"/>
</dbReference>
<organism evidence="12 13">
    <name type="scientific">Dicentrarchus labrax</name>
    <name type="common">European seabass</name>
    <name type="synonym">Morone labrax</name>
    <dbReference type="NCBI Taxonomy" id="13489"/>
    <lineage>
        <taxon>Eukaryota</taxon>
        <taxon>Metazoa</taxon>
        <taxon>Chordata</taxon>
        <taxon>Craniata</taxon>
        <taxon>Vertebrata</taxon>
        <taxon>Euteleostomi</taxon>
        <taxon>Actinopterygii</taxon>
        <taxon>Neopterygii</taxon>
        <taxon>Teleostei</taxon>
        <taxon>Neoteleostei</taxon>
        <taxon>Acanthomorphata</taxon>
        <taxon>Eupercaria</taxon>
        <taxon>Moronidae</taxon>
        <taxon>Dicentrarchus</taxon>
    </lineage>
</organism>
<dbReference type="InterPro" id="IPR011990">
    <property type="entry name" value="TPR-like_helical_dom_sf"/>
</dbReference>
<evidence type="ECO:0000256" key="6">
    <source>
        <dbReference type="ARBA" id="ARBA00022553"/>
    </source>
</evidence>
<evidence type="ECO:0000256" key="3">
    <source>
        <dbReference type="ARBA" id="ARBA00006600"/>
    </source>
</evidence>
<feature type="region of interest" description="Disordered" evidence="11">
    <location>
        <begin position="528"/>
        <end position="547"/>
    </location>
</feature>
<evidence type="ECO:0000256" key="4">
    <source>
        <dbReference type="ARBA" id="ARBA00022475"/>
    </source>
</evidence>
<keyword evidence="5" id="KW-0963">Cytoplasm</keyword>
<dbReference type="Pfam" id="PF13374">
    <property type="entry name" value="TPR_10"/>
    <property type="match status" value="1"/>
</dbReference>
<keyword evidence="13" id="KW-1185">Reference proteome</keyword>
<evidence type="ECO:0008006" key="14">
    <source>
        <dbReference type="Google" id="ProtNLM"/>
    </source>
</evidence>
<dbReference type="Pfam" id="PF13424">
    <property type="entry name" value="TPR_12"/>
    <property type="match status" value="3"/>
</dbReference>
<keyword evidence="9" id="KW-0472">Membrane</keyword>
<dbReference type="GeneTree" id="ENSGT00940000154667"/>
<evidence type="ECO:0000256" key="5">
    <source>
        <dbReference type="ARBA" id="ARBA00022490"/>
    </source>
</evidence>
<sequence length="582" mass="64784">MEVSCLELALEGERLCKVGDYRAGVSFFEAAIQVGTEDLQVLSAIYSQLGNAYFHLHDYAKALEFHRHDLTLTRTICDLLGEAKASGNLGNTLKVLGRFDEAVVCCQRHLDIARDINDKVGQARALYNFGNVYHAKGKSICWSGAEPGDFPEEVMMALRKAAEYYEANLAIVMELGDRAAQGRTYGNLGNTYYLLGNFHKAVASHQQRLLIAREFGDRSAERRAYCNLGNAYIFLGEFEVAAEHYKRTLQLARQLKDRAVEAQACYSLGNTYTLLQDYERAIDYHLKHLIIAQDLNDRIGEGRACWSLGNAYTALGNHDQAMHFAEKHLEICKETGDRSGELTARMNVSDLQTVLGLSYSTNNSTLSENKEIDYNLHGTLVKLQVTCIVFNGVVGIASVYIVYRLSPDMLGDEGFFDLLSRFQSNRMDDQRCSIQDKGSRLSLSSGPESPPRAIRKCKFMHSHSKVPQFPQFSRRLEESSAAGGSLPGLRLNQNSNQAVLSHLMANADSAEPDDDFFDMLVKCQGSRLDDQRCAPPPPPVRGPTVPDEDFFSLIMRSQAKRMDEQRVTLPSAANAAARPSSN</sequence>
<dbReference type="GO" id="GO:0005092">
    <property type="term" value="F:GDP-dissociation inhibitor activity"/>
    <property type="evidence" value="ECO:0007669"/>
    <property type="project" value="TreeGrafter"/>
</dbReference>
<comment type="subcellular location">
    <subcellularLocation>
        <location evidence="1">Cell membrane</location>
    </subcellularLocation>
    <subcellularLocation>
        <location evidence="2">Cytoplasm</location>
    </subcellularLocation>
</comment>
<dbReference type="PROSITE" id="PS50877">
    <property type="entry name" value="GOLOCO"/>
    <property type="match status" value="3"/>
</dbReference>
<gene>
    <name evidence="12" type="primary">gpsm2</name>
</gene>
<evidence type="ECO:0000256" key="10">
    <source>
        <dbReference type="PROSITE-ProRule" id="PRU00339"/>
    </source>
</evidence>
<dbReference type="PROSITE" id="PS50005">
    <property type="entry name" value="TPR"/>
    <property type="match status" value="2"/>
</dbReference>
<keyword evidence="4" id="KW-1003">Cell membrane</keyword>
<keyword evidence="8 10" id="KW-0802">TPR repeat</keyword>
<evidence type="ECO:0000313" key="12">
    <source>
        <dbReference type="Ensembl" id="ENSDLAP00005000195.1"/>
    </source>
</evidence>
<dbReference type="InterPro" id="IPR003109">
    <property type="entry name" value="GoLoco_motif"/>
</dbReference>
<evidence type="ECO:0000256" key="11">
    <source>
        <dbReference type="SAM" id="MobiDB-lite"/>
    </source>
</evidence>
<evidence type="ECO:0000313" key="13">
    <source>
        <dbReference type="Proteomes" id="UP000694389"/>
    </source>
</evidence>
<feature type="region of interest" description="Disordered" evidence="11">
    <location>
        <begin position="561"/>
        <end position="582"/>
    </location>
</feature>
<feature type="repeat" description="TPR" evidence="10">
    <location>
        <begin position="222"/>
        <end position="255"/>
    </location>
</feature>
<evidence type="ECO:0000256" key="2">
    <source>
        <dbReference type="ARBA" id="ARBA00004496"/>
    </source>
</evidence>
<proteinExistence type="inferred from homology"/>
<feature type="repeat" description="TPR" evidence="10">
    <location>
        <begin position="43"/>
        <end position="76"/>
    </location>
</feature>
<dbReference type="Ensembl" id="ENSDLAT00005000207.2">
    <property type="protein sequence ID" value="ENSDLAP00005000195.1"/>
    <property type="gene ID" value="ENSDLAG00005000077.2"/>
</dbReference>
<dbReference type="InterPro" id="IPR019734">
    <property type="entry name" value="TPR_rpt"/>
</dbReference>
<reference evidence="12" key="1">
    <citation type="submission" date="2025-08" db="UniProtKB">
        <authorList>
            <consortium name="Ensembl"/>
        </authorList>
    </citation>
    <scope>IDENTIFICATION</scope>
</reference>
<evidence type="ECO:0000256" key="9">
    <source>
        <dbReference type="ARBA" id="ARBA00023136"/>
    </source>
</evidence>
<dbReference type="GO" id="GO:0005886">
    <property type="term" value="C:plasma membrane"/>
    <property type="evidence" value="ECO:0007669"/>
    <property type="project" value="UniProtKB-SubCell"/>
</dbReference>
<comment type="similarity">
    <text evidence="3">Belongs to the GPSM family.</text>
</comment>
<name>A0A8C4D7B6_DICLA</name>
<keyword evidence="7" id="KW-0677">Repeat</keyword>
<dbReference type="AlphaFoldDB" id="A0A8C4D7B6"/>
<feature type="compositionally biased region" description="Low complexity" evidence="11">
    <location>
        <begin position="570"/>
        <end position="582"/>
    </location>
</feature>
<protein>
    <recommendedName>
        <fullName evidence="14">G-protein-signaling modulator 2</fullName>
    </recommendedName>
</protein>
<reference evidence="12" key="2">
    <citation type="submission" date="2025-09" db="UniProtKB">
        <authorList>
            <consortium name="Ensembl"/>
        </authorList>
    </citation>
    <scope>IDENTIFICATION</scope>
</reference>
<dbReference type="Proteomes" id="UP000694389">
    <property type="component" value="Unassembled WGS sequence"/>
</dbReference>
<dbReference type="GO" id="GO:0000132">
    <property type="term" value="P:establishment of mitotic spindle orientation"/>
    <property type="evidence" value="ECO:0007669"/>
    <property type="project" value="TreeGrafter"/>
</dbReference>
<keyword evidence="6" id="KW-0597">Phosphoprotein</keyword>
<dbReference type="Gene3D" id="1.25.40.10">
    <property type="entry name" value="Tetratricopeptide repeat domain"/>
    <property type="match status" value="3"/>
</dbReference>
<feature type="region of interest" description="Disordered" evidence="11">
    <location>
        <begin position="431"/>
        <end position="450"/>
    </location>
</feature>
<dbReference type="GO" id="GO:0001965">
    <property type="term" value="F:G-protein alpha-subunit binding"/>
    <property type="evidence" value="ECO:0007669"/>
    <property type="project" value="TreeGrafter"/>
</dbReference>
<dbReference type="SUPFAM" id="SSF48452">
    <property type="entry name" value="TPR-like"/>
    <property type="match status" value="2"/>
</dbReference>
<dbReference type="PANTHER" id="PTHR45954">
    <property type="entry name" value="LD33695P"/>
    <property type="match status" value="1"/>
</dbReference>
<accession>A0A8C4D7B6</accession>
<dbReference type="GO" id="GO:0005938">
    <property type="term" value="C:cell cortex"/>
    <property type="evidence" value="ECO:0007669"/>
    <property type="project" value="TreeGrafter"/>
</dbReference>
<dbReference type="SMART" id="SM00390">
    <property type="entry name" value="GoLoco"/>
    <property type="match status" value="3"/>
</dbReference>
<evidence type="ECO:0000256" key="8">
    <source>
        <dbReference type="ARBA" id="ARBA00022803"/>
    </source>
</evidence>